<dbReference type="RefSeq" id="WP_379902265.1">
    <property type="nucleotide sequence ID" value="NZ_JBHRTR010000028.1"/>
</dbReference>
<keyword evidence="2" id="KW-1185">Reference proteome</keyword>
<evidence type="ECO:0008006" key="3">
    <source>
        <dbReference type="Google" id="ProtNLM"/>
    </source>
</evidence>
<accession>A0ABV7L2C7</accession>
<dbReference type="EMBL" id="JBHRTR010000028">
    <property type="protein sequence ID" value="MFC3228806.1"/>
    <property type="molecule type" value="Genomic_DNA"/>
</dbReference>
<dbReference type="Proteomes" id="UP001595528">
    <property type="component" value="Unassembled WGS sequence"/>
</dbReference>
<protein>
    <recommendedName>
        <fullName evidence="3">Small CPxCG-related zinc finger protein</fullName>
    </recommendedName>
</protein>
<evidence type="ECO:0000313" key="2">
    <source>
        <dbReference type="Proteomes" id="UP001595528"/>
    </source>
</evidence>
<reference evidence="2" key="1">
    <citation type="journal article" date="2019" name="Int. J. Syst. Evol. Microbiol.">
        <title>The Global Catalogue of Microorganisms (GCM) 10K type strain sequencing project: providing services to taxonomists for standard genome sequencing and annotation.</title>
        <authorList>
            <consortium name="The Broad Institute Genomics Platform"/>
            <consortium name="The Broad Institute Genome Sequencing Center for Infectious Disease"/>
            <person name="Wu L."/>
            <person name="Ma J."/>
        </authorList>
    </citation>
    <scope>NUCLEOTIDE SEQUENCE [LARGE SCALE GENOMIC DNA]</scope>
    <source>
        <strain evidence="2">KCTC 42964</strain>
    </source>
</reference>
<gene>
    <name evidence="1" type="ORF">ACFOGJ_16295</name>
</gene>
<evidence type="ECO:0000313" key="1">
    <source>
        <dbReference type="EMBL" id="MFC3228806.1"/>
    </source>
</evidence>
<comment type="caution">
    <text evidence="1">The sequence shown here is derived from an EMBL/GenBank/DDBJ whole genome shotgun (WGS) entry which is preliminary data.</text>
</comment>
<proteinExistence type="predicted"/>
<organism evidence="1 2">
    <name type="scientific">Marinibaculum pumilum</name>
    <dbReference type="NCBI Taxonomy" id="1766165"/>
    <lineage>
        <taxon>Bacteria</taxon>
        <taxon>Pseudomonadati</taxon>
        <taxon>Pseudomonadota</taxon>
        <taxon>Alphaproteobacteria</taxon>
        <taxon>Rhodospirillales</taxon>
        <taxon>Rhodospirillaceae</taxon>
        <taxon>Marinibaculum</taxon>
    </lineage>
</organism>
<name>A0ABV7L2C7_9PROT</name>
<sequence>MDTESCPLCGDKVGEDDAYDISERMDNDRARCPACGLRFGGDPYEPTQEG</sequence>